<keyword evidence="2" id="KW-1185">Reference proteome</keyword>
<reference evidence="1 2" key="1">
    <citation type="journal article" date="2024" name="Nat. Commun.">
        <title>Phylogenomics reveals the evolutionary origins of lichenization in chlorophyte algae.</title>
        <authorList>
            <person name="Puginier C."/>
            <person name="Libourel C."/>
            <person name="Otte J."/>
            <person name="Skaloud P."/>
            <person name="Haon M."/>
            <person name="Grisel S."/>
            <person name="Petersen M."/>
            <person name="Berrin J.G."/>
            <person name="Delaux P.M."/>
            <person name="Dal Grande F."/>
            <person name="Keller J."/>
        </authorList>
    </citation>
    <scope>NUCLEOTIDE SEQUENCE [LARGE SCALE GENOMIC DNA]</scope>
    <source>
        <strain evidence="1 2">SAG 2036</strain>
    </source>
</reference>
<proteinExistence type="predicted"/>
<comment type="caution">
    <text evidence="1">The sequence shown here is derived from an EMBL/GenBank/DDBJ whole genome shotgun (WGS) entry which is preliminary data.</text>
</comment>
<gene>
    <name evidence="1" type="ORF">WJX73_001252</name>
</gene>
<evidence type="ECO:0000313" key="1">
    <source>
        <dbReference type="EMBL" id="KAK9805314.1"/>
    </source>
</evidence>
<dbReference type="EMBL" id="JALJOQ010000044">
    <property type="protein sequence ID" value="KAK9805314.1"/>
    <property type="molecule type" value="Genomic_DNA"/>
</dbReference>
<dbReference type="AlphaFoldDB" id="A0AAW1P4S4"/>
<name>A0AAW1P4S4_9CHLO</name>
<dbReference type="Proteomes" id="UP001465755">
    <property type="component" value="Unassembled WGS sequence"/>
</dbReference>
<organism evidence="1 2">
    <name type="scientific">Symbiochloris irregularis</name>
    <dbReference type="NCBI Taxonomy" id="706552"/>
    <lineage>
        <taxon>Eukaryota</taxon>
        <taxon>Viridiplantae</taxon>
        <taxon>Chlorophyta</taxon>
        <taxon>core chlorophytes</taxon>
        <taxon>Trebouxiophyceae</taxon>
        <taxon>Trebouxiales</taxon>
        <taxon>Trebouxiaceae</taxon>
        <taxon>Symbiochloris</taxon>
    </lineage>
</organism>
<evidence type="ECO:0000313" key="2">
    <source>
        <dbReference type="Proteomes" id="UP001465755"/>
    </source>
</evidence>
<accession>A0AAW1P4S4</accession>
<sequence>MFEGLSTCLSRQEDRLRCLLERLDKLDAQVKVLASSHKVLHSSSKPRYPALEADHDGSAHAFFRGDIVSTTESDPTAQGSPPYFEHAPAVAGKDTLEIYHHFRRPGREPNVADKARPEDTVTQGSCSCVSSLYPFDPSSYSAHAHAAAGWGQGQQPPALAEAQQVHEGTRVEHLAASLYRLSTGSAAGALQAAEAESSIVVLIGMADPIPFKGLAKLSAPPHGQSNA</sequence>
<protein>
    <submittedName>
        <fullName evidence="1">Uncharacterized protein</fullName>
    </submittedName>
</protein>